<keyword evidence="4 6" id="KW-1133">Transmembrane helix</keyword>
<evidence type="ECO:0000256" key="3">
    <source>
        <dbReference type="ARBA" id="ARBA00022692"/>
    </source>
</evidence>
<keyword evidence="3 6" id="KW-0812">Transmembrane</keyword>
<evidence type="ECO:0000256" key="2">
    <source>
        <dbReference type="ARBA" id="ARBA00022448"/>
    </source>
</evidence>
<evidence type="ECO:0000313" key="7">
    <source>
        <dbReference type="EMBL" id="KAE9406271.1"/>
    </source>
</evidence>
<evidence type="ECO:0000256" key="6">
    <source>
        <dbReference type="SAM" id="Phobius"/>
    </source>
</evidence>
<dbReference type="EMBL" id="ML769403">
    <property type="protein sequence ID" value="KAE9406271.1"/>
    <property type="molecule type" value="Genomic_DNA"/>
</dbReference>
<evidence type="ECO:0000256" key="5">
    <source>
        <dbReference type="ARBA" id="ARBA00023136"/>
    </source>
</evidence>
<sequence length="256" mass="29205">MLEQEEKQHKPLRSYLCLFTTLDLSNITSQIVRATALIFKAKITKQWSDRAGNDLNYITTAWTCGYIIGQIPSNLLITRIRPSIWVAPPSRTENATHLIVIRFFVGLAESTFFPGIQYIIGGWYKGDEIGKRSCIFTVHIKPLSTNNSLHFCFSCIRSAQWSIWLTGVEMLCFSPSTKFLDYAELAHNTQPSFLYSESQLKLARKRMDEIGRKPPAKFTKAKVLNFFKTWHIYVLVPSLIGTIVYILVTSSITPVE</sequence>
<organism evidence="7 8">
    <name type="scientific">Gymnopus androsaceus JB14</name>
    <dbReference type="NCBI Taxonomy" id="1447944"/>
    <lineage>
        <taxon>Eukaryota</taxon>
        <taxon>Fungi</taxon>
        <taxon>Dikarya</taxon>
        <taxon>Basidiomycota</taxon>
        <taxon>Agaricomycotina</taxon>
        <taxon>Agaricomycetes</taxon>
        <taxon>Agaricomycetidae</taxon>
        <taxon>Agaricales</taxon>
        <taxon>Marasmiineae</taxon>
        <taxon>Omphalotaceae</taxon>
        <taxon>Gymnopus</taxon>
    </lineage>
</organism>
<dbReference type="GO" id="GO:0022857">
    <property type="term" value="F:transmembrane transporter activity"/>
    <property type="evidence" value="ECO:0007669"/>
    <property type="project" value="TreeGrafter"/>
</dbReference>
<proteinExistence type="predicted"/>
<evidence type="ECO:0000256" key="4">
    <source>
        <dbReference type="ARBA" id="ARBA00022989"/>
    </source>
</evidence>
<dbReference type="Gene3D" id="1.20.1250.20">
    <property type="entry name" value="MFS general substrate transporter like domains"/>
    <property type="match status" value="1"/>
</dbReference>
<keyword evidence="2" id="KW-0813">Transport</keyword>
<keyword evidence="5 6" id="KW-0472">Membrane</keyword>
<dbReference type="PANTHER" id="PTHR43791:SF39">
    <property type="entry name" value="TRANSPORTER LIZ1_SEO1, PUTATIVE (AFU_ORTHOLOGUE AFUA_3G00980)-RELATED"/>
    <property type="match status" value="1"/>
</dbReference>
<protein>
    <recommendedName>
        <fullName evidence="9">MFS general substrate transporter</fullName>
    </recommendedName>
</protein>
<reference evidence="7" key="1">
    <citation type="journal article" date="2019" name="Environ. Microbiol.">
        <title>Fungal ecological strategies reflected in gene transcription - a case study of two litter decomposers.</title>
        <authorList>
            <person name="Barbi F."/>
            <person name="Kohler A."/>
            <person name="Barry K."/>
            <person name="Baskaran P."/>
            <person name="Daum C."/>
            <person name="Fauchery L."/>
            <person name="Ihrmark K."/>
            <person name="Kuo A."/>
            <person name="LaButti K."/>
            <person name="Lipzen A."/>
            <person name="Morin E."/>
            <person name="Grigoriev I.V."/>
            <person name="Henrissat B."/>
            <person name="Lindahl B."/>
            <person name="Martin F."/>
        </authorList>
    </citation>
    <scope>NUCLEOTIDE SEQUENCE</scope>
    <source>
        <strain evidence="7">JB14</strain>
    </source>
</reference>
<name>A0A6A4I6Y4_9AGAR</name>
<dbReference type="InterPro" id="IPR036259">
    <property type="entry name" value="MFS_trans_sf"/>
</dbReference>
<keyword evidence="8" id="KW-1185">Reference proteome</keyword>
<dbReference type="SUPFAM" id="SSF103473">
    <property type="entry name" value="MFS general substrate transporter"/>
    <property type="match status" value="1"/>
</dbReference>
<gene>
    <name evidence="7" type="ORF">BT96DRAFT_934280</name>
</gene>
<evidence type="ECO:0000313" key="8">
    <source>
        <dbReference type="Proteomes" id="UP000799118"/>
    </source>
</evidence>
<accession>A0A6A4I6Y4</accession>
<dbReference type="PANTHER" id="PTHR43791">
    <property type="entry name" value="PERMEASE-RELATED"/>
    <property type="match status" value="1"/>
</dbReference>
<evidence type="ECO:0008006" key="9">
    <source>
        <dbReference type="Google" id="ProtNLM"/>
    </source>
</evidence>
<dbReference type="Proteomes" id="UP000799118">
    <property type="component" value="Unassembled WGS sequence"/>
</dbReference>
<evidence type="ECO:0000256" key="1">
    <source>
        <dbReference type="ARBA" id="ARBA00004141"/>
    </source>
</evidence>
<dbReference type="AlphaFoldDB" id="A0A6A4I6Y4"/>
<dbReference type="OrthoDB" id="3639251at2759"/>
<comment type="subcellular location">
    <subcellularLocation>
        <location evidence="1">Membrane</location>
        <topology evidence="1">Multi-pass membrane protein</topology>
    </subcellularLocation>
</comment>
<dbReference type="GO" id="GO:0016020">
    <property type="term" value="C:membrane"/>
    <property type="evidence" value="ECO:0007669"/>
    <property type="project" value="UniProtKB-SubCell"/>
</dbReference>
<feature type="transmembrane region" description="Helical" evidence="6">
    <location>
        <begin position="230"/>
        <end position="248"/>
    </location>
</feature>